<proteinExistence type="predicted"/>
<gene>
    <name evidence="1" type="ORF">SDENCHOL_11225</name>
</gene>
<evidence type="ECO:0000313" key="1">
    <source>
        <dbReference type="EMBL" id="SMB25197.1"/>
    </source>
</evidence>
<evidence type="ECO:0000313" key="2">
    <source>
        <dbReference type="Proteomes" id="UP000242886"/>
    </source>
</evidence>
<dbReference type="Proteomes" id="UP000242886">
    <property type="component" value="Chromosome SDENCHOL"/>
</dbReference>
<accession>A0A7Z7MV00</accession>
<protein>
    <submittedName>
        <fullName evidence="1">Uncharacterized protein</fullName>
    </submittedName>
</protein>
<keyword evidence="2" id="KW-1185">Reference proteome</keyword>
<reference evidence="1" key="1">
    <citation type="submission" date="2017-03" db="EMBL/GenBank/DDBJ databases">
        <authorList>
            <consortium name="AG Boll"/>
        </authorList>
    </citation>
    <scope>NUCLEOTIDE SEQUENCE [LARGE SCALE GENOMIC DNA]</scope>
    <source>
        <strain evidence="1">Chol</strain>
    </source>
</reference>
<dbReference type="EMBL" id="LT837803">
    <property type="protein sequence ID" value="SMB25197.1"/>
    <property type="molecule type" value="Genomic_DNA"/>
</dbReference>
<name>A0A7Z7MV00_9PROT</name>
<dbReference type="AlphaFoldDB" id="A0A7Z7MV00"/>
<dbReference type="RefSeq" id="WP_231912922.1">
    <property type="nucleotide sequence ID" value="NZ_LT837803.1"/>
</dbReference>
<organism evidence="1 2">
    <name type="scientific">Sterolibacterium denitrificans</name>
    <dbReference type="NCBI Taxonomy" id="157592"/>
    <lineage>
        <taxon>Bacteria</taxon>
        <taxon>Pseudomonadati</taxon>
        <taxon>Pseudomonadota</taxon>
        <taxon>Betaproteobacteria</taxon>
        <taxon>Nitrosomonadales</taxon>
        <taxon>Sterolibacteriaceae</taxon>
        <taxon>Sterolibacterium</taxon>
    </lineage>
</organism>
<sequence length="136" mass="15196">MKPFHFLLILSCVAFSEVSANQRPAASFQDRLGLSPSLGDPISPWVCVEVEWHSQDRVIPYEALTAPGEYLSGAYECLLFLSEKQSRIGTTRRSARISFDRAMMNGQQAVGKLINLALEVFDGEYAEVVTRLRRDG</sequence>